<sequence>MPPIATSEPISTPLSNQIREVLQQAADIVGTTLNQFMVQASLEKAQAIVDQEKIIRLSQEDAKVFFNALDNPPPPNENLLEAVAAYKDSSLYAQNRNT</sequence>
<gene>
    <name evidence="3" type="ORF">PN36_00485</name>
</gene>
<dbReference type="Gene3D" id="1.10.1220.10">
    <property type="entry name" value="Met repressor-like"/>
    <property type="match status" value="1"/>
</dbReference>
<evidence type="ECO:0000313" key="4">
    <source>
        <dbReference type="Proteomes" id="UP000030428"/>
    </source>
</evidence>
<proteinExistence type="inferred from homology"/>
<organism evidence="3 4">
    <name type="scientific">Candidatus Thiomargarita nelsonii</name>
    <dbReference type="NCBI Taxonomy" id="1003181"/>
    <lineage>
        <taxon>Bacteria</taxon>
        <taxon>Pseudomonadati</taxon>
        <taxon>Pseudomonadota</taxon>
        <taxon>Gammaproteobacteria</taxon>
        <taxon>Thiotrichales</taxon>
        <taxon>Thiotrichaceae</taxon>
        <taxon>Thiomargarita</taxon>
    </lineage>
</organism>
<dbReference type="EMBL" id="JSZA02000001">
    <property type="protein sequence ID" value="KHD06168.1"/>
    <property type="molecule type" value="Genomic_DNA"/>
</dbReference>
<dbReference type="SUPFAM" id="SSF47598">
    <property type="entry name" value="Ribbon-helix-helix"/>
    <property type="match status" value="1"/>
</dbReference>
<dbReference type="Gene3D" id="1.20.890.30">
    <property type="entry name" value="VCA0319-like"/>
    <property type="match status" value="1"/>
</dbReference>
<dbReference type="InterPro" id="IPR014795">
    <property type="entry name" value="TacA_1-like"/>
</dbReference>
<protein>
    <recommendedName>
        <fullName evidence="5">Protein containing DUF1778</fullName>
    </recommendedName>
</protein>
<dbReference type="InterPro" id="IPR013321">
    <property type="entry name" value="Arc_rbn_hlx_hlx"/>
</dbReference>
<keyword evidence="1" id="KW-1277">Toxin-antitoxin system</keyword>
<evidence type="ECO:0000313" key="3">
    <source>
        <dbReference type="EMBL" id="KHD06168.1"/>
    </source>
</evidence>
<keyword evidence="4" id="KW-1185">Reference proteome</keyword>
<dbReference type="PANTHER" id="PTHR35401">
    <property type="entry name" value="COPG FAMILY HELIX-TURN-HELIX PROTEIN-RELATED-RELATED"/>
    <property type="match status" value="1"/>
</dbReference>
<dbReference type="GO" id="GO:0006355">
    <property type="term" value="P:regulation of DNA-templated transcription"/>
    <property type="evidence" value="ECO:0007669"/>
    <property type="project" value="InterPro"/>
</dbReference>
<dbReference type="AlphaFoldDB" id="A0A0A6P5X7"/>
<dbReference type="PANTHER" id="PTHR35401:SF2">
    <property type="entry name" value="ABC-TYPE TRANSPORT SYSTEM"/>
    <property type="match status" value="1"/>
</dbReference>
<comment type="similarity">
    <text evidence="2">Belongs to the TacA antitoxin family.</text>
</comment>
<comment type="caution">
    <text evidence="3">The sequence shown here is derived from an EMBL/GenBank/DDBJ whole genome shotgun (WGS) entry which is preliminary data.</text>
</comment>
<evidence type="ECO:0000256" key="1">
    <source>
        <dbReference type="ARBA" id="ARBA00022649"/>
    </source>
</evidence>
<dbReference type="Proteomes" id="UP000030428">
    <property type="component" value="Unassembled WGS sequence"/>
</dbReference>
<accession>A0A0A6P5X7</accession>
<name>A0A0A6P5X7_9GAMM</name>
<reference evidence="3 4" key="1">
    <citation type="journal article" date="2016" name="Front. Microbiol.">
        <title>Single-Cell (Meta-)Genomics of a Dimorphic Candidatus Thiomargarita nelsonii Reveals Genomic Plasticity.</title>
        <authorList>
            <person name="Flood B.E."/>
            <person name="Fliss P."/>
            <person name="Jones D.S."/>
            <person name="Dick G.J."/>
            <person name="Jain S."/>
            <person name="Kaster A.K."/>
            <person name="Winkel M."/>
            <person name="Mussmann M."/>
            <person name="Bailey J."/>
        </authorList>
    </citation>
    <scope>NUCLEOTIDE SEQUENCE [LARGE SCALE GENOMIC DNA]</scope>
    <source>
        <strain evidence="3">Hydrate Ridge</strain>
    </source>
</reference>
<dbReference type="Pfam" id="PF08681">
    <property type="entry name" value="TacA1"/>
    <property type="match status" value="1"/>
</dbReference>
<evidence type="ECO:0008006" key="5">
    <source>
        <dbReference type="Google" id="ProtNLM"/>
    </source>
</evidence>
<dbReference type="InterPro" id="IPR010985">
    <property type="entry name" value="Ribbon_hlx_hlx"/>
</dbReference>
<evidence type="ECO:0000256" key="2">
    <source>
        <dbReference type="ARBA" id="ARBA00049988"/>
    </source>
</evidence>